<reference evidence="4" key="1">
    <citation type="submission" date="2016-02" db="EMBL/GenBank/DDBJ databases">
        <title>Draft genome sequence of Microdochium bolleyi, a fungal endophyte of beachgrass.</title>
        <authorList>
            <consortium name="DOE Joint Genome Institute"/>
            <person name="David A.S."/>
            <person name="May G."/>
            <person name="Haridas S."/>
            <person name="Lim J."/>
            <person name="Wang M."/>
            <person name="Labutti K."/>
            <person name="Lipzen A."/>
            <person name="Barry K."/>
            <person name="Grigoriev I.V."/>
        </authorList>
    </citation>
    <scope>NUCLEOTIDE SEQUENCE [LARGE SCALE GENOMIC DNA]</scope>
    <source>
        <strain evidence="4">J235TASD1</strain>
    </source>
</reference>
<name>A0A136IKM7_9PEZI</name>
<dbReference type="Proteomes" id="UP000070501">
    <property type="component" value="Unassembled WGS sequence"/>
</dbReference>
<organism evidence="3 4">
    <name type="scientific">Microdochium bolleyi</name>
    <dbReference type="NCBI Taxonomy" id="196109"/>
    <lineage>
        <taxon>Eukaryota</taxon>
        <taxon>Fungi</taxon>
        <taxon>Dikarya</taxon>
        <taxon>Ascomycota</taxon>
        <taxon>Pezizomycotina</taxon>
        <taxon>Sordariomycetes</taxon>
        <taxon>Xylariomycetidae</taxon>
        <taxon>Xylariales</taxon>
        <taxon>Microdochiaceae</taxon>
        <taxon>Microdochium</taxon>
    </lineage>
</organism>
<keyword evidence="4" id="KW-1185">Reference proteome</keyword>
<sequence>MLSTACALTLSLLLYHLDGTRRAYPNRLKDGLNVSYDAPVHQLEASRSETFMFSNISEYQYLVAAIIALAQREVYTNDEAGSSRFRSRDVPVHLITVFEQKHAYFIVYSAVVPATYLEMFHEPNKAPTGRAKLNIYHTRVPMWPLKGLKERLGHLSARALSVKLNRRDFGEQEKRESGSYDDFRTSAISQPTNSAMIE</sequence>
<feature type="chain" id="PRO_5007292770" evidence="2">
    <location>
        <begin position="23"/>
        <end position="198"/>
    </location>
</feature>
<feature type="signal peptide" evidence="2">
    <location>
        <begin position="1"/>
        <end position="22"/>
    </location>
</feature>
<accession>A0A136IKM7</accession>
<proteinExistence type="predicted"/>
<feature type="region of interest" description="Disordered" evidence="1">
    <location>
        <begin position="171"/>
        <end position="198"/>
    </location>
</feature>
<evidence type="ECO:0000256" key="1">
    <source>
        <dbReference type="SAM" id="MobiDB-lite"/>
    </source>
</evidence>
<dbReference type="InParanoid" id="A0A136IKM7"/>
<dbReference type="EMBL" id="KQ964292">
    <property type="protein sequence ID" value="KXJ85169.1"/>
    <property type="molecule type" value="Genomic_DNA"/>
</dbReference>
<keyword evidence="2" id="KW-0732">Signal</keyword>
<gene>
    <name evidence="3" type="ORF">Micbo1qcDRAFT_181041</name>
</gene>
<evidence type="ECO:0000313" key="4">
    <source>
        <dbReference type="Proteomes" id="UP000070501"/>
    </source>
</evidence>
<evidence type="ECO:0000256" key="2">
    <source>
        <dbReference type="SAM" id="SignalP"/>
    </source>
</evidence>
<dbReference type="OrthoDB" id="5236816at2759"/>
<feature type="compositionally biased region" description="Polar residues" evidence="1">
    <location>
        <begin position="186"/>
        <end position="198"/>
    </location>
</feature>
<protein>
    <submittedName>
        <fullName evidence="3">Uncharacterized protein</fullName>
    </submittedName>
</protein>
<evidence type="ECO:0000313" key="3">
    <source>
        <dbReference type="EMBL" id="KXJ85169.1"/>
    </source>
</evidence>
<dbReference type="AlphaFoldDB" id="A0A136IKM7"/>
<feature type="compositionally biased region" description="Basic and acidic residues" evidence="1">
    <location>
        <begin position="171"/>
        <end position="184"/>
    </location>
</feature>